<gene>
    <name evidence="2" type="primary">20352808</name>
    <name evidence="1" type="ORF">GGTG_12350</name>
</gene>
<dbReference type="RefSeq" id="XP_009228511.1">
    <property type="nucleotide sequence ID" value="XM_009230247.1"/>
</dbReference>
<evidence type="ECO:0000313" key="2">
    <source>
        <dbReference type="EnsemblFungi" id="EJT70177"/>
    </source>
</evidence>
<name>J3PFS5_GAET3</name>
<dbReference type="AlphaFoldDB" id="J3PFS5"/>
<dbReference type="HOGENOM" id="CLU_1038458_0_0_1"/>
<dbReference type="EMBL" id="GL385402">
    <property type="protein sequence ID" value="EJT70177.1"/>
    <property type="molecule type" value="Genomic_DNA"/>
</dbReference>
<reference evidence="1" key="3">
    <citation type="submission" date="2010-09" db="EMBL/GenBank/DDBJ databases">
        <title>Annotation of Gaeumannomyces graminis var. tritici R3-111a-1.</title>
        <authorList>
            <consortium name="The Broad Institute Genome Sequencing Platform"/>
            <person name="Ma L.-J."/>
            <person name="Dead R."/>
            <person name="Young S.K."/>
            <person name="Zeng Q."/>
            <person name="Gargeya S."/>
            <person name="Fitzgerald M."/>
            <person name="Haas B."/>
            <person name="Abouelleil A."/>
            <person name="Alvarado L."/>
            <person name="Arachchi H.M."/>
            <person name="Berlin A."/>
            <person name="Brown A."/>
            <person name="Chapman S.B."/>
            <person name="Chen Z."/>
            <person name="Dunbar C."/>
            <person name="Freedman E."/>
            <person name="Gearin G."/>
            <person name="Gellesch M."/>
            <person name="Goldberg J."/>
            <person name="Griggs A."/>
            <person name="Gujja S."/>
            <person name="Heiman D."/>
            <person name="Howarth C."/>
            <person name="Larson L."/>
            <person name="Lui A."/>
            <person name="MacDonald P.J.P."/>
            <person name="Mehta T."/>
            <person name="Montmayeur A."/>
            <person name="Murphy C."/>
            <person name="Neiman D."/>
            <person name="Pearson M."/>
            <person name="Priest M."/>
            <person name="Roberts A."/>
            <person name="Saif S."/>
            <person name="Shea T."/>
            <person name="Shenoy N."/>
            <person name="Sisk P."/>
            <person name="Stolte C."/>
            <person name="Sykes S."/>
            <person name="Yandava C."/>
            <person name="Wortman J."/>
            <person name="Nusbaum C."/>
            <person name="Birren B."/>
        </authorList>
    </citation>
    <scope>NUCLEOTIDE SEQUENCE</scope>
    <source>
        <strain evidence="1">R3-111a-1</strain>
    </source>
</reference>
<keyword evidence="3" id="KW-1185">Reference proteome</keyword>
<dbReference type="GeneID" id="20352808"/>
<reference evidence="2" key="5">
    <citation type="submission" date="2018-04" db="UniProtKB">
        <authorList>
            <consortium name="EnsemblFungi"/>
        </authorList>
    </citation>
    <scope>IDENTIFICATION</scope>
    <source>
        <strain evidence="2">R3-111a-1</strain>
    </source>
</reference>
<dbReference type="EnsemblFungi" id="EJT70177">
    <property type="protein sequence ID" value="EJT70177"/>
    <property type="gene ID" value="GGTG_12350"/>
</dbReference>
<dbReference type="VEuPathDB" id="FungiDB:GGTG_12350"/>
<dbReference type="Proteomes" id="UP000006039">
    <property type="component" value="Unassembled WGS sequence"/>
</dbReference>
<sequence length="268" mass="27701">MASVVSAAVAVDVGQGSGIQTVVWIPRVSEIFVEPHTALGSTAPAAAEQGSGIQNVVWMPRVSEILVEPQTGSEGELEAAAVEISWLCMAASRMPSKVMGALVVVEVVLLLLGLRFGNIEVGYGRADSSKVGVGNVTSRLVVVRVLSDQVVPVKSYGVCGVDGEVVELVSSLHGTGTATVVCVRTTVWSHIGVPGKLLIVLVRASRRAAVADAAGVGVTGGSAIGLVSEDPTLERARTAAAQTGARAAIENWRHWVIRSPSFVCCPES</sequence>
<reference evidence="1" key="2">
    <citation type="submission" date="2010-07" db="EMBL/GenBank/DDBJ databases">
        <authorList>
            <consortium name="The Broad Institute Genome Sequencing Platform"/>
            <consortium name="Broad Institute Genome Sequencing Center for Infectious Disease"/>
            <person name="Ma L.-J."/>
            <person name="Dead R."/>
            <person name="Young S."/>
            <person name="Zeng Q."/>
            <person name="Koehrsen M."/>
            <person name="Alvarado L."/>
            <person name="Berlin A."/>
            <person name="Chapman S.B."/>
            <person name="Chen Z."/>
            <person name="Freedman E."/>
            <person name="Gellesch M."/>
            <person name="Goldberg J."/>
            <person name="Griggs A."/>
            <person name="Gujja S."/>
            <person name="Heilman E.R."/>
            <person name="Heiman D."/>
            <person name="Hepburn T."/>
            <person name="Howarth C."/>
            <person name="Jen D."/>
            <person name="Larson L."/>
            <person name="Mehta T."/>
            <person name="Neiman D."/>
            <person name="Pearson M."/>
            <person name="Roberts A."/>
            <person name="Saif S."/>
            <person name="Shea T."/>
            <person name="Shenoy N."/>
            <person name="Sisk P."/>
            <person name="Stolte C."/>
            <person name="Sykes S."/>
            <person name="Walk T."/>
            <person name="White J."/>
            <person name="Yandava C."/>
            <person name="Haas B."/>
            <person name="Nusbaum C."/>
            <person name="Birren B."/>
        </authorList>
    </citation>
    <scope>NUCLEOTIDE SEQUENCE</scope>
    <source>
        <strain evidence="1">R3-111a-1</strain>
    </source>
</reference>
<evidence type="ECO:0000313" key="3">
    <source>
        <dbReference type="Proteomes" id="UP000006039"/>
    </source>
</evidence>
<accession>J3PFS5</accession>
<protein>
    <submittedName>
        <fullName evidence="1 2">Uncharacterized protein</fullName>
    </submittedName>
</protein>
<reference evidence="2" key="4">
    <citation type="journal article" date="2015" name="G3 (Bethesda)">
        <title>Genome sequences of three phytopathogenic species of the Magnaporthaceae family of fungi.</title>
        <authorList>
            <person name="Okagaki L.H."/>
            <person name="Nunes C.C."/>
            <person name="Sailsbery J."/>
            <person name="Clay B."/>
            <person name="Brown D."/>
            <person name="John T."/>
            <person name="Oh Y."/>
            <person name="Young N."/>
            <person name="Fitzgerald M."/>
            <person name="Haas B.J."/>
            <person name="Zeng Q."/>
            <person name="Young S."/>
            <person name="Adiconis X."/>
            <person name="Fan L."/>
            <person name="Levin J.Z."/>
            <person name="Mitchell T.K."/>
            <person name="Okubara P.A."/>
            <person name="Farman M.L."/>
            <person name="Kohn L.M."/>
            <person name="Birren B."/>
            <person name="Ma L.-J."/>
            <person name="Dean R.A."/>
        </authorList>
    </citation>
    <scope>NUCLEOTIDE SEQUENCE</scope>
    <source>
        <strain evidence="2">R3-111a-1</strain>
    </source>
</reference>
<reference evidence="3" key="1">
    <citation type="submission" date="2010-07" db="EMBL/GenBank/DDBJ databases">
        <title>The genome sequence of Gaeumannomyces graminis var. tritici strain R3-111a-1.</title>
        <authorList>
            <consortium name="The Broad Institute Genome Sequencing Platform"/>
            <person name="Ma L.-J."/>
            <person name="Dead R."/>
            <person name="Young S."/>
            <person name="Zeng Q."/>
            <person name="Koehrsen M."/>
            <person name="Alvarado L."/>
            <person name="Berlin A."/>
            <person name="Chapman S.B."/>
            <person name="Chen Z."/>
            <person name="Freedman E."/>
            <person name="Gellesch M."/>
            <person name="Goldberg J."/>
            <person name="Griggs A."/>
            <person name="Gujja S."/>
            <person name="Heilman E.R."/>
            <person name="Heiman D."/>
            <person name="Hepburn T."/>
            <person name="Howarth C."/>
            <person name="Jen D."/>
            <person name="Larson L."/>
            <person name="Mehta T."/>
            <person name="Neiman D."/>
            <person name="Pearson M."/>
            <person name="Roberts A."/>
            <person name="Saif S."/>
            <person name="Shea T."/>
            <person name="Shenoy N."/>
            <person name="Sisk P."/>
            <person name="Stolte C."/>
            <person name="Sykes S."/>
            <person name="Walk T."/>
            <person name="White J."/>
            <person name="Yandava C."/>
            <person name="Haas B."/>
            <person name="Nusbaum C."/>
            <person name="Birren B."/>
        </authorList>
    </citation>
    <scope>NUCLEOTIDE SEQUENCE [LARGE SCALE GENOMIC DNA]</scope>
    <source>
        <strain evidence="3">R3-111a-1</strain>
    </source>
</reference>
<organism evidence="1">
    <name type="scientific">Gaeumannomyces tritici (strain R3-111a-1)</name>
    <name type="common">Wheat and barley take-all root rot fungus</name>
    <name type="synonym">Gaeumannomyces graminis var. tritici</name>
    <dbReference type="NCBI Taxonomy" id="644352"/>
    <lineage>
        <taxon>Eukaryota</taxon>
        <taxon>Fungi</taxon>
        <taxon>Dikarya</taxon>
        <taxon>Ascomycota</taxon>
        <taxon>Pezizomycotina</taxon>
        <taxon>Sordariomycetes</taxon>
        <taxon>Sordariomycetidae</taxon>
        <taxon>Magnaporthales</taxon>
        <taxon>Magnaporthaceae</taxon>
        <taxon>Gaeumannomyces</taxon>
    </lineage>
</organism>
<proteinExistence type="predicted"/>
<evidence type="ECO:0000313" key="1">
    <source>
        <dbReference type="EMBL" id="EJT70177.1"/>
    </source>
</evidence>